<dbReference type="EMBL" id="JARGCK010000004">
    <property type="protein sequence ID" value="MDK9865729.1"/>
    <property type="molecule type" value="Genomic_DNA"/>
</dbReference>
<gene>
    <name evidence="2" type="ORF">P1A27_07230</name>
</gene>
<reference evidence="2" key="2">
    <citation type="submission" date="2023-03" db="EMBL/GenBank/DDBJ databases">
        <authorList>
            <person name="Vazquez L."/>
            <person name="Rodriguez J."/>
            <person name="Mayo B."/>
            <person name="Florez A.B."/>
        </authorList>
    </citation>
    <scope>NUCLEOTIDE SEQUENCE</scope>
    <source>
        <strain evidence="2">5A3I</strain>
    </source>
</reference>
<evidence type="ECO:0000259" key="1">
    <source>
        <dbReference type="Pfam" id="PF09862"/>
    </source>
</evidence>
<comment type="caution">
    <text evidence="2">The sequence shown here is derived from an EMBL/GenBank/DDBJ whole genome shotgun (WGS) entry which is preliminary data.</text>
</comment>
<evidence type="ECO:0000313" key="2">
    <source>
        <dbReference type="EMBL" id="MDK9865729.1"/>
    </source>
</evidence>
<organism evidence="2 3">
    <name type="scientific">Staphylococcus equorum</name>
    <dbReference type="NCBI Taxonomy" id="246432"/>
    <lineage>
        <taxon>Bacteria</taxon>
        <taxon>Bacillati</taxon>
        <taxon>Bacillota</taxon>
        <taxon>Bacilli</taxon>
        <taxon>Bacillales</taxon>
        <taxon>Staphylococcaceae</taxon>
        <taxon>Staphylococcus</taxon>
    </lineage>
</organism>
<protein>
    <submittedName>
        <fullName evidence="2">DUF2089 family protein</fullName>
    </submittedName>
</protein>
<accession>A0AAW7AHY2</accession>
<dbReference type="AlphaFoldDB" id="A0AAW7AHY2"/>
<proteinExistence type="predicted"/>
<dbReference type="RefSeq" id="WP_285323525.1">
    <property type="nucleotide sequence ID" value="NZ_JARGCK010000004.1"/>
</dbReference>
<dbReference type="Proteomes" id="UP001174037">
    <property type="component" value="Unassembled WGS sequence"/>
</dbReference>
<dbReference type="Pfam" id="PF09862">
    <property type="entry name" value="DUF2089"/>
    <property type="match status" value="1"/>
</dbReference>
<sequence>MANNKIPLWLEELNIEDIEFMRKFIINSGSLKLLAKDYEVSYPTIRSRLNELIEKINNQTSNEKEPMVSYIKKLAIEDKLSLDVAQLIINKYENDKDE</sequence>
<reference evidence="2" key="1">
    <citation type="journal article" date="2023" name="Int. J. Mol. Sci.">
        <title>Antibiotic Resistance/Susceptibility Profiles of Staphylococcus equorum Strains from Cheese, and Genome Analysis for Antibiotic Resistance Genes.</title>
        <authorList>
            <person name="Vazquez L."/>
            <person name="Srednik M.E."/>
            <person name="Rodriguez J."/>
            <person name="Florez A.B."/>
            <person name="Mayo B."/>
        </authorList>
    </citation>
    <scope>NUCLEOTIDE SEQUENCE</scope>
    <source>
        <strain evidence="2">5A3I</strain>
    </source>
</reference>
<feature type="domain" description="DUF2089" evidence="1">
    <location>
        <begin position="13"/>
        <end position="57"/>
    </location>
</feature>
<dbReference type="InterPro" id="IPR018658">
    <property type="entry name" value="DUF2089"/>
</dbReference>
<name>A0AAW7AHY2_9STAP</name>
<evidence type="ECO:0000313" key="3">
    <source>
        <dbReference type="Proteomes" id="UP001174037"/>
    </source>
</evidence>